<reference evidence="1" key="1">
    <citation type="journal article" date="2015" name="Nature">
        <title>Complex archaea that bridge the gap between prokaryotes and eukaryotes.</title>
        <authorList>
            <person name="Spang A."/>
            <person name="Saw J.H."/>
            <person name="Jorgensen S.L."/>
            <person name="Zaremba-Niedzwiedzka K."/>
            <person name="Martijn J."/>
            <person name="Lind A.E."/>
            <person name="van Eijk R."/>
            <person name="Schleper C."/>
            <person name="Guy L."/>
            <person name="Ettema T.J."/>
        </authorList>
    </citation>
    <scope>NUCLEOTIDE SEQUENCE</scope>
</reference>
<dbReference type="EMBL" id="LAZR01016727">
    <property type="protein sequence ID" value="KKM03251.1"/>
    <property type="molecule type" value="Genomic_DNA"/>
</dbReference>
<name>A0A0F9JBR7_9ZZZZ</name>
<gene>
    <name evidence="1" type="ORF">LCGC14_1776330</name>
</gene>
<organism evidence="1">
    <name type="scientific">marine sediment metagenome</name>
    <dbReference type="NCBI Taxonomy" id="412755"/>
    <lineage>
        <taxon>unclassified sequences</taxon>
        <taxon>metagenomes</taxon>
        <taxon>ecological metagenomes</taxon>
    </lineage>
</organism>
<comment type="caution">
    <text evidence="1">The sequence shown here is derived from an EMBL/GenBank/DDBJ whole genome shotgun (WGS) entry which is preliminary data.</text>
</comment>
<protein>
    <submittedName>
        <fullName evidence="1">Uncharacterized protein</fullName>
    </submittedName>
</protein>
<sequence>KLVISRLQEVRVGAQAIDRFLPLSGEERIREANAVAEEVPKRMEGRVFWNVSSTACDGNA</sequence>
<feature type="non-terminal residue" evidence="1">
    <location>
        <position position="1"/>
    </location>
</feature>
<accession>A0A0F9JBR7</accession>
<evidence type="ECO:0000313" key="1">
    <source>
        <dbReference type="EMBL" id="KKM03251.1"/>
    </source>
</evidence>
<dbReference type="AlphaFoldDB" id="A0A0F9JBR7"/>
<proteinExistence type="predicted"/>